<dbReference type="Gene3D" id="1.10.510.10">
    <property type="entry name" value="Transferase(Phosphotransferase) domain 1"/>
    <property type="match status" value="1"/>
</dbReference>
<organism evidence="11 12">
    <name type="scientific">Micromonospora sonneratiae</name>
    <dbReference type="NCBI Taxonomy" id="1184706"/>
    <lineage>
        <taxon>Bacteria</taxon>
        <taxon>Bacillati</taxon>
        <taxon>Actinomycetota</taxon>
        <taxon>Actinomycetes</taxon>
        <taxon>Micromonosporales</taxon>
        <taxon>Micromonosporaceae</taxon>
        <taxon>Micromonospora</taxon>
    </lineage>
</organism>
<keyword evidence="12" id="KW-1185">Reference proteome</keyword>
<keyword evidence="3" id="KW-0808">Transferase</keyword>
<dbReference type="EMBL" id="JBHTMP010000004">
    <property type="protein sequence ID" value="MFD1320284.1"/>
    <property type="molecule type" value="Genomic_DNA"/>
</dbReference>
<dbReference type="SMART" id="SM00220">
    <property type="entry name" value="S_TKc"/>
    <property type="match status" value="1"/>
</dbReference>
<evidence type="ECO:0000256" key="8">
    <source>
        <dbReference type="ARBA" id="ARBA00048679"/>
    </source>
</evidence>
<dbReference type="EC" id="2.7.11.1" evidence="1"/>
<feature type="domain" description="Protein kinase" evidence="10">
    <location>
        <begin position="201"/>
        <end position="487"/>
    </location>
</feature>
<dbReference type="RefSeq" id="WP_377567128.1">
    <property type="nucleotide sequence ID" value="NZ_JBHTMP010000004.1"/>
</dbReference>
<comment type="catalytic activity">
    <reaction evidence="8">
        <text>L-seryl-[protein] + ATP = O-phospho-L-seryl-[protein] + ADP + H(+)</text>
        <dbReference type="Rhea" id="RHEA:17989"/>
        <dbReference type="Rhea" id="RHEA-COMP:9863"/>
        <dbReference type="Rhea" id="RHEA-COMP:11604"/>
        <dbReference type="ChEBI" id="CHEBI:15378"/>
        <dbReference type="ChEBI" id="CHEBI:29999"/>
        <dbReference type="ChEBI" id="CHEBI:30616"/>
        <dbReference type="ChEBI" id="CHEBI:83421"/>
        <dbReference type="ChEBI" id="CHEBI:456216"/>
        <dbReference type="EC" id="2.7.11.1"/>
    </reaction>
</comment>
<dbReference type="Gene3D" id="3.30.200.20">
    <property type="entry name" value="Phosphorylase Kinase, domain 1"/>
    <property type="match status" value="1"/>
</dbReference>
<dbReference type="CDD" id="cd14014">
    <property type="entry name" value="STKc_PknB_like"/>
    <property type="match status" value="1"/>
</dbReference>
<evidence type="ECO:0000256" key="7">
    <source>
        <dbReference type="ARBA" id="ARBA00047899"/>
    </source>
</evidence>
<evidence type="ECO:0000313" key="12">
    <source>
        <dbReference type="Proteomes" id="UP001597260"/>
    </source>
</evidence>
<dbReference type="InterPro" id="IPR000719">
    <property type="entry name" value="Prot_kinase_dom"/>
</dbReference>
<dbReference type="Gene3D" id="1.25.40.10">
    <property type="entry name" value="Tetratricopeptide repeat domain"/>
    <property type="match status" value="1"/>
</dbReference>
<dbReference type="PANTHER" id="PTHR24363">
    <property type="entry name" value="SERINE/THREONINE PROTEIN KINASE"/>
    <property type="match status" value="1"/>
</dbReference>
<dbReference type="InterPro" id="IPR011009">
    <property type="entry name" value="Kinase-like_dom_sf"/>
</dbReference>
<dbReference type="InterPro" id="IPR011990">
    <property type="entry name" value="TPR-like_helical_dom_sf"/>
</dbReference>
<keyword evidence="5" id="KW-0418">Kinase</keyword>
<keyword evidence="4" id="KW-0547">Nucleotide-binding</keyword>
<evidence type="ECO:0000256" key="2">
    <source>
        <dbReference type="ARBA" id="ARBA00022527"/>
    </source>
</evidence>
<reference evidence="12" key="1">
    <citation type="journal article" date="2019" name="Int. J. Syst. Evol. Microbiol.">
        <title>The Global Catalogue of Microorganisms (GCM) 10K type strain sequencing project: providing services to taxonomists for standard genome sequencing and annotation.</title>
        <authorList>
            <consortium name="The Broad Institute Genomics Platform"/>
            <consortium name="The Broad Institute Genome Sequencing Center for Infectious Disease"/>
            <person name="Wu L."/>
            <person name="Ma J."/>
        </authorList>
    </citation>
    <scope>NUCLEOTIDE SEQUENCE [LARGE SCALE GENOMIC DNA]</scope>
    <source>
        <strain evidence="12">JCM 31037</strain>
    </source>
</reference>
<dbReference type="InterPro" id="IPR031636">
    <property type="entry name" value="PknG_TPR"/>
</dbReference>
<accession>A0ABW3Y7T0</accession>
<feature type="region of interest" description="Disordered" evidence="9">
    <location>
        <begin position="43"/>
        <end position="116"/>
    </location>
</feature>
<dbReference type="Pfam" id="PF16919">
    <property type="entry name" value="PknG_rubred"/>
    <property type="match status" value="1"/>
</dbReference>
<evidence type="ECO:0000256" key="3">
    <source>
        <dbReference type="ARBA" id="ARBA00022679"/>
    </source>
</evidence>
<keyword evidence="2" id="KW-0723">Serine/threonine-protein kinase</keyword>
<dbReference type="Pfam" id="PF16918">
    <property type="entry name" value="PknG_TPR"/>
    <property type="match status" value="1"/>
</dbReference>
<dbReference type="PROSITE" id="PS50011">
    <property type="entry name" value="PROTEIN_KINASE_DOM"/>
    <property type="match status" value="1"/>
</dbReference>
<evidence type="ECO:0000256" key="1">
    <source>
        <dbReference type="ARBA" id="ARBA00012513"/>
    </source>
</evidence>
<comment type="catalytic activity">
    <reaction evidence="7">
        <text>L-threonyl-[protein] + ATP = O-phospho-L-threonyl-[protein] + ADP + H(+)</text>
        <dbReference type="Rhea" id="RHEA:46608"/>
        <dbReference type="Rhea" id="RHEA-COMP:11060"/>
        <dbReference type="Rhea" id="RHEA-COMP:11605"/>
        <dbReference type="ChEBI" id="CHEBI:15378"/>
        <dbReference type="ChEBI" id="CHEBI:30013"/>
        <dbReference type="ChEBI" id="CHEBI:30616"/>
        <dbReference type="ChEBI" id="CHEBI:61977"/>
        <dbReference type="ChEBI" id="CHEBI:456216"/>
        <dbReference type="EC" id="2.7.11.1"/>
    </reaction>
</comment>
<keyword evidence="6" id="KW-0067">ATP-binding</keyword>
<evidence type="ECO:0000313" key="11">
    <source>
        <dbReference type="EMBL" id="MFD1320284.1"/>
    </source>
</evidence>
<dbReference type="InterPro" id="IPR031634">
    <property type="entry name" value="PknG_rubred"/>
</dbReference>
<dbReference type="SUPFAM" id="SSF48452">
    <property type="entry name" value="TPR-like"/>
    <property type="match status" value="1"/>
</dbReference>
<sequence>MTTCLARDCPGIVDVDGFCLKWGHHCANQAGGGAGSTDIGSGGGAVGGGTGPGGGVGSGGGPSGGGPSGGGTGGGVGSGGGVAGGAGGWSGAGSTGSPGPPYPLAGGGAGGSASVSTGATRPWFGLVEMPVVPPRDPLAAIRTDHAVPEPARICGKSTCRRPVGRTEGGHAGLTEGFCPRCGTPFSFVPPLNQGDVIKQRYLIEGCIGYGGMGWIFAARDEDMDGSWRVLKRQRAAEDAASAEAFVGERKALIALDHPNIVKIYDFVRPDAADGTPYIVMEFVGGRSLDEMRPRPVGWGVSGPLPLEQVLAYGMVILDAFEHLHDQGWLYCDLKPDNVMHVGHRLKLLDLGAARRIGDLDSPLLGTRGFEAPEIRTQGARAASVRSDLYTVGRTLGALSLAASTGQYVSRFPDGQLPEKTPQLLVEHESYHRLLARATDPDPARRFGSAVEMHIQVRGVLRQVLAERGKEPPPEASALFGIAPRPFGAYDNLAEPVPAATVATALPAPLVDLTDPGAGFLGSIGAARPAELIAMLGRAPERTRDVLLRLVRAHLDAEHPEAATEALAEAAARADVDAEDWRLRWHRGLIALAVGDVPAARGHFDAVYGLLPGELAARLGYAAACELDGELMTAARHYAAVWATGRSSISAVFGLARTRLRQGDRRGATEALDQVPDTVSHRTPAQIAKIRVLLGTGLSTGPAEADLVEAAESVEALPLTGSTRDTLTAEVLEGALAWVLPRQRDASGQVFGVPLRERPLRARLERAYRSLARQSMHRQERIALVDRANEVRPWTLT</sequence>
<dbReference type="Pfam" id="PF00069">
    <property type="entry name" value="Pkinase"/>
    <property type="match status" value="1"/>
</dbReference>
<dbReference type="PANTHER" id="PTHR24363:SF0">
    <property type="entry name" value="SERINE_THREONINE KINASE LIKE DOMAIN CONTAINING 1"/>
    <property type="match status" value="1"/>
</dbReference>
<evidence type="ECO:0000256" key="6">
    <source>
        <dbReference type="ARBA" id="ARBA00022840"/>
    </source>
</evidence>
<protein>
    <recommendedName>
        <fullName evidence="1">non-specific serine/threonine protein kinase</fullName>
        <ecNumber evidence="1">2.7.11.1</ecNumber>
    </recommendedName>
</protein>
<evidence type="ECO:0000256" key="9">
    <source>
        <dbReference type="SAM" id="MobiDB-lite"/>
    </source>
</evidence>
<dbReference type="Proteomes" id="UP001597260">
    <property type="component" value="Unassembled WGS sequence"/>
</dbReference>
<evidence type="ECO:0000259" key="10">
    <source>
        <dbReference type="PROSITE" id="PS50011"/>
    </source>
</evidence>
<evidence type="ECO:0000256" key="5">
    <source>
        <dbReference type="ARBA" id="ARBA00022777"/>
    </source>
</evidence>
<evidence type="ECO:0000256" key="4">
    <source>
        <dbReference type="ARBA" id="ARBA00022741"/>
    </source>
</evidence>
<dbReference type="SUPFAM" id="SSF56112">
    <property type="entry name" value="Protein kinase-like (PK-like)"/>
    <property type="match status" value="1"/>
</dbReference>
<name>A0ABW3Y7T0_9ACTN</name>
<feature type="compositionally biased region" description="Gly residues" evidence="9">
    <location>
        <begin position="43"/>
        <end position="96"/>
    </location>
</feature>
<gene>
    <name evidence="11" type="ORF">ACFQ4H_04175</name>
</gene>
<comment type="caution">
    <text evidence="11">The sequence shown here is derived from an EMBL/GenBank/DDBJ whole genome shotgun (WGS) entry which is preliminary data.</text>
</comment>
<proteinExistence type="predicted"/>